<dbReference type="PANTHER" id="PTHR30290:SF10">
    <property type="entry name" value="PERIPLASMIC OLIGOPEPTIDE-BINDING PROTEIN-RELATED"/>
    <property type="match status" value="1"/>
</dbReference>
<dbReference type="InterPro" id="IPR000914">
    <property type="entry name" value="SBP_5_dom"/>
</dbReference>
<dbReference type="Gene3D" id="3.40.190.10">
    <property type="entry name" value="Periplasmic binding protein-like II"/>
    <property type="match status" value="1"/>
</dbReference>
<evidence type="ECO:0000313" key="7">
    <source>
        <dbReference type="Proteomes" id="UP000244810"/>
    </source>
</evidence>
<dbReference type="Proteomes" id="UP000244810">
    <property type="component" value="Unassembled WGS sequence"/>
</dbReference>
<dbReference type="GO" id="GO:0043190">
    <property type="term" value="C:ATP-binding cassette (ABC) transporter complex"/>
    <property type="evidence" value="ECO:0007669"/>
    <property type="project" value="InterPro"/>
</dbReference>
<reference evidence="6 7" key="1">
    <citation type="journal article" date="2011" name="Syst. Appl. Microbiol.">
        <title>Defluviimonas denitrificans gen. nov., sp. nov., and Pararhodobacter aggregans gen. nov., sp. nov., non-phototrophic Rhodobacteraceae from the biofilter of a marine aquaculture.</title>
        <authorList>
            <person name="Foesel B.U."/>
            <person name="Drake H.L."/>
            <person name="Schramm A."/>
        </authorList>
    </citation>
    <scope>NUCLEOTIDE SEQUENCE [LARGE SCALE GENOMIC DNA]</scope>
    <source>
        <strain evidence="6 7">D1-19</strain>
    </source>
</reference>
<dbReference type="GO" id="GO:1904680">
    <property type="term" value="F:peptide transmembrane transporter activity"/>
    <property type="evidence" value="ECO:0007669"/>
    <property type="project" value="TreeGrafter"/>
</dbReference>
<evidence type="ECO:0000256" key="4">
    <source>
        <dbReference type="ARBA" id="ARBA00022729"/>
    </source>
</evidence>
<dbReference type="RefSeq" id="WP_107751181.1">
    <property type="nucleotide sequence ID" value="NZ_QBKF01000003.1"/>
</dbReference>
<dbReference type="Pfam" id="PF00496">
    <property type="entry name" value="SBP_bac_5"/>
    <property type="match status" value="1"/>
</dbReference>
<dbReference type="InterPro" id="IPR006311">
    <property type="entry name" value="TAT_signal"/>
</dbReference>
<dbReference type="Gene3D" id="3.10.105.10">
    <property type="entry name" value="Dipeptide-binding Protein, Domain 3"/>
    <property type="match status" value="1"/>
</dbReference>
<evidence type="ECO:0000259" key="5">
    <source>
        <dbReference type="Pfam" id="PF00496"/>
    </source>
</evidence>
<dbReference type="PANTHER" id="PTHR30290">
    <property type="entry name" value="PERIPLASMIC BINDING COMPONENT OF ABC TRANSPORTER"/>
    <property type="match status" value="1"/>
</dbReference>
<dbReference type="AlphaFoldDB" id="A0A2T7UT70"/>
<dbReference type="PROSITE" id="PS51318">
    <property type="entry name" value="TAT"/>
    <property type="match status" value="1"/>
</dbReference>
<dbReference type="GO" id="GO:0015833">
    <property type="term" value="P:peptide transport"/>
    <property type="evidence" value="ECO:0007669"/>
    <property type="project" value="TreeGrafter"/>
</dbReference>
<evidence type="ECO:0000313" key="6">
    <source>
        <dbReference type="EMBL" id="PVE47809.1"/>
    </source>
</evidence>
<protein>
    <submittedName>
        <fullName evidence="6">Dipeptide transport protein</fullName>
    </submittedName>
</protein>
<sequence>MTEGLKLSRRRLLELTAMSGAMVLAPRLAWAGEPQRGGHLVISSGGAAAGDSLDPRTFNSPYGAAVSGIIYNNLIAVQGPNKELVPELAQRWEAINDGLSWVFHLVEGVEFHNGKILTSEDVVYSLRRHAEPESRSSMRSVISNLVDIRADGDNRVIIDLPAVNYLFPAYMAHFTLGIIPAGTTEFTGIGTGGYKVTNFAPGEVLELVRHENYFKPNAAFVDSVELLAINDPSALTAAFQSGQVNMTSGLDARSAGLLESMSSLRIFKMEGGGYISFNMRCDIPPFDNPDMRLALKLAVDREDMLQRVGAGVGSIGNDTPVPSNDAVFSPNVEQKRYDPERARALFESVGYTGTIVLHTSDAISSRAVDMATVFQEHAARAGIPIEVQRDPADGYWNSVVGVAPFHVSARSARPTADAIFSTAFLGTSENNECKWVNEEFDAAIIAARAEENLERRLALYERAQEICSVDGGTMIPFFSATVQGTSADVDGFNVGAVELNGYRAVEQVWFT</sequence>
<dbReference type="SUPFAM" id="SSF53850">
    <property type="entry name" value="Periplasmic binding protein-like II"/>
    <property type="match status" value="1"/>
</dbReference>
<evidence type="ECO:0000256" key="3">
    <source>
        <dbReference type="ARBA" id="ARBA00022448"/>
    </source>
</evidence>
<gene>
    <name evidence="6" type="ORF">DDE23_10275</name>
</gene>
<feature type="domain" description="Solute-binding protein family 5" evidence="5">
    <location>
        <begin position="83"/>
        <end position="428"/>
    </location>
</feature>
<comment type="caution">
    <text evidence="6">The sequence shown here is derived from an EMBL/GenBank/DDBJ whole genome shotgun (WGS) entry which is preliminary data.</text>
</comment>
<keyword evidence="7" id="KW-1185">Reference proteome</keyword>
<dbReference type="CDD" id="cd08503">
    <property type="entry name" value="PBP2_NikA_DppA_OppA_like_17"/>
    <property type="match status" value="1"/>
</dbReference>
<comment type="subcellular location">
    <subcellularLocation>
        <location evidence="1">Periplasm</location>
    </subcellularLocation>
</comment>
<keyword evidence="3" id="KW-0813">Transport</keyword>
<dbReference type="Gene3D" id="3.90.76.10">
    <property type="entry name" value="Dipeptide-binding Protein, Domain 1"/>
    <property type="match status" value="1"/>
</dbReference>
<dbReference type="EMBL" id="QDDR01000004">
    <property type="protein sequence ID" value="PVE47809.1"/>
    <property type="molecule type" value="Genomic_DNA"/>
</dbReference>
<dbReference type="GO" id="GO:0030288">
    <property type="term" value="C:outer membrane-bounded periplasmic space"/>
    <property type="evidence" value="ECO:0007669"/>
    <property type="project" value="UniProtKB-ARBA"/>
</dbReference>
<name>A0A2T7UT70_9RHOB</name>
<proteinExistence type="inferred from homology"/>
<evidence type="ECO:0000256" key="2">
    <source>
        <dbReference type="ARBA" id="ARBA00005695"/>
    </source>
</evidence>
<evidence type="ECO:0000256" key="1">
    <source>
        <dbReference type="ARBA" id="ARBA00004418"/>
    </source>
</evidence>
<dbReference type="PIRSF" id="PIRSF002741">
    <property type="entry name" value="MppA"/>
    <property type="match status" value="1"/>
</dbReference>
<comment type="similarity">
    <text evidence="2">Belongs to the bacterial solute-binding protein 5 family.</text>
</comment>
<accession>A0A2T7UT70</accession>
<dbReference type="OrthoDB" id="9803988at2"/>
<keyword evidence="4" id="KW-0732">Signal</keyword>
<organism evidence="6 7">
    <name type="scientific">Pararhodobacter aggregans</name>
    <dbReference type="NCBI Taxonomy" id="404875"/>
    <lineage>
        <taxon>Bacteria</taxon>
        <taxon>Pseudomonadati</taxon>
        <taxon>Pseudomonadota</taxon>
        <taxon>Alphaproteobacteria</taxon>
        <taxon>Rhodobacterales</taxon>
        <taxon>Paracoccaceae</taxon>
        <taxon>Pararhodobacter</taxon>
    </lineage>
</organism>
<dbReference type="InterPro" id="IPR039424">
    <property type="entry name" value="SBP_5"/>
</dbReference>
<dbReference type="InterPro" id="IPR030678">
    <property type="entry name" value="Peptide/Ni-bd"/>
</dbReference>